<accession>A0ABW5KYA6</accession>
<dbReference type="InterPro" id="IPR029058">
    <property type="entry name" value="AB_hydrolase_fold"/>
</dbReference>
<protein>
    <submittedName>
        <fullName evidence="3">Alpha/beta hydrolase</fullName>
    </submittedName>
</protein>
<dbReference type="Gene3D" id="3.40.50.1820">
    <property type="entry name" value="alpha/beta hydrolase"/>
    <property type="match status" value="1"/>
</dbReference>
<gene>
    <name evidence="3" type="ORF">ACFSQP_11830</name>
</gene>
<proteinExistence type="predicted"/>
<dbReference type="EMBL" id="JBHULS010000006">
    <property type="protein sequence ID" value="MFD2552501.1"/>
    <property type="molecule type" value="Genomic_DNA"/>
</dbReference>
<dbReference type="GO" id="GO:0016787">
    <property type="term" value="F:hydrolase activity"/>
    <property type="evidence" value="ECO:0007669"/>
    <property type="project" value="UniProtKB-KW"/>
</dbReference>
<evidence type="ECO:0000313" key="3">
    <source>
        <dbReference type="EMBL" id="MFD2552501.1"/>
    </source>
</evidence>
<dbReference type="Pfam" id="PF12146">
    <property type="entry name" value="Hydrolase_4"/>
    <property type="match status" value="1"/>
</dbReference>
<feature type="chain" id="PRO_5045458678" evidence="1">
    <location>
        <begin position="27"/>
        <end position="315"/>
    </location>
</feature>
<comment type="caution">
    <text evidence="3">The sequence shown here is derived from an EMBL/GenBank/DDBJ whole genome shotgun (WGS) entry which is preliminary data.</text>
</comment>
<dbReference type="InterPro" id="IPR022742">
    <property type="entry name" value="Hydrolase_4"/>
</dbReference>
<keyword evidence="1" id="KW-0732">Signal</keyword>
<evidence type="ECO:0000256" key="1">
    <source>
        <dbReference type="SAM" id="SignalP"/>
    </source>
</evidence>
<feature type="signal peptide" evidence="1">
    <location>
        <begin position="1"/>
        <end position="26"/>
    </location>
</feature>
<evidence type="ECO:0000313" key="4">
    <source>
        <dbReference type="Proteomes" id="UP001597472"/>
    </source>
</evidence>
<dbReference type="PANTHER" id="PTHR43265:SF1">
    <property type="entry name" value="ESTERASE ESTD"/>
    <property type="match status" value="1"/>
</dbReference>
<dbReference type="SUPFAM" id="SSF53474">
    <property type="entry name" value="alpha/beta-Hydrolases"/>
    <property type="match status" value="1"/>
</dbReference>
<feature type="domain" description="Serine aminopeptidase S33" evidence="2">
    <location>
        <begin position="81"/>
        <end position="282"/>
    </location>
</feature>
<dbReference type="Proteomes" id="UP001597472">
    <property type="component" value="Unassembled WGS sequence"/>
</dbReference>
<keyword evidence="3" id="KW-0378">Hydrolase</keyword>
<reference evidence="4" key="1">
    <citation type="journal article" date="2019" name="Int. J. Syst. Evol. Microbiol.">
        <title>The Global Catalogue of Microorganisms (GCM) 10K type strain sequencing project: providing services to taxonomists for standard genome sequencing and annotation.</title>
        <authorList>
            <consortium name="The Broad Institute Genomics Platform"/>
            <consortium name="The Broad Institute Genome Sequencing Center for Infectious Disease"/>
            <person name="Wu L."/>
            <person name="Ma J."/>
        </authorList>
    </citation>
    <scope>NUCLEOTIDE SEQUENCE [LARGE SCALE GENOMIC DNA]</scope>
    <source>
        <strain evidence="4">KCTC 42587</strain>
    </source>
</reference>
<dbReference type="InterPro" id="IPR053145">
    <property type="entry name" value="AB_hydrolase_Est10"/>
</dbReference>
<name>A0ABW5KYA6_9FLAO</name>
<organism evidence="3 4">
    <name type="scientific">Bizionia sediminis</name>
    <dbReference type="NCBI Taxonomy" id="1737064"/>
    <lineage>
        <taxon>Bacteria</taxon>
        <taxon>Pseudomonadati</taxon>
        <taxon>Bacteroidota</taxon>
        <taxon>Flavobacteriia</taxon>
        <taxon>Flavobacteriales</taxon>
        <taxon>Flavobacteriaceae</taxon>
        <taxon>Bizionia</taxon>
    </lineage>
</organism>
<dbReference type="RefSeq" id="WP_376894768.1">
    <property type="nucleotide sequence ID" value="NZ_JBHULS010000006.1"/>
</dbReference>
<dbReference type="PANTHER" id="PTHR43265">
    <property type="entry name" value="ESTERASE ESTD"/>
    <property type="match status" value="1"/>
</dbReference>
<sequence length="315" mass="35230">MLKPFTLIIKISTLCMVMFFSELTYAQENSHTQEELEITPFVDGTLLQPADAKKNILAIIIGDYGPTDRNGNQNFQKNNNLKKLAYSFANMGISSFRYDKRIVKQIKKGRINARLSFDDYVKDAKDVINYFVNQANYTNIYVVGHGQGSLVGMLAINEHVTGFVSLAGSAKPIDAVILEQIEQTAPGLKTDAERVFNVLRTGKTTANYPQALSNIFSLDTQDFIANWMQYQPTEIISNLNLPILIVNGTKDLQVSMHEAELLHQAATNSNLVSIQNMNHVLFIIEGGDLENSKSYNESFRPLAPKLISALQDFIK</sequence>
<keyword evidence="4" id="KW-1185">Reference proteome</keyword>
<evidence type="ECO:0000259" key="2">
    <source>
        <dbReference type="Pfam" id="PF12146"/>
    </source>
</evidence>